<dbReference type="EMBL" id="MHRP01000003">
    <property type="protein sequence ID" value="OHA27937.1"/>
    <property type="molecule type" value="Genomic_DNA"/>
</dbReference>
<evidence type="ECO:0000313" key="2">
    <source>
        <dbReference type="Proteomes" id="UP000177943"/>
    </source>
</evidence>
<gene>
    <name evidence="1" type="ORF">A3D56_03215</name>
</gene>
<accession>A0A1G2MVP6</accession>
<dbReference type="AlphaFoldDB" id="A0A1G2MVP6"/>
<sequence>MQTLLKPAVNGRMALNGHSREVTLLATRPGNVVPPPNEEGLNNGHVNPKNWFEGTITQVVDGDSQWIIVVESRKGLSIPKATLRTKPKEGANVQIVYGGKVHLPPIKYIEIDGKKFKWRETA</sequence>
<organism evidence="1 2">
    <name type="scientific">Candidatus Taylorbacteria bacterium RIFCSPHIGHO2_02_FULL_45_35</name>
    <dbReference type="NCBI Taxonomy" id="1802311"/>
    <lineage>
        <taxon>Bacteria</taxon>
        <taxon>Candidatus Tayloriibacteriota</taxon>
    </lineage>
</organism>
<comment type="caution">
    <text evidence="1">The sequence shown here is derived from an EMBL/GenBank/DDBJ whole genome shotgun (WGS) entry which is preliminary data.</text>
</comment>
<proteinExistence type="predicted"/>
<evidence type="ECO:0000313" key="1">
    <source>
        <dbReference type="EMBL" id="OHA27937.1"/>
    </source>
</evidence>
<protein>
    <submittedName>
        <fullName evidence="1">Uncharacterized protein</fullName>
    </submittedName>
</protein>
<reference evidence="1 2" key="1">
    <citation type="journal article" date="2016" name="Nat. Commun.">
        <title>Thousands of microbial genomes shed light on interconnected biogeochemical processes in an aquifer system.</title>
        <authorList>
            <person name="Anantharaman K."/>
            <person name="Brown C.T."/>
            <person name="Hug L.A."/>
            <person name="Sharon I."/>
            <person name="Castelle C.J."/>
            <person name="Probst A.J."/>
            <person name="Thomas B.C."/>
            <person name="Singh A."/>
            <person name="Wilkins M.J."/>
            <person name="Karaoz U."/>
            <person name="Brodie E.L."/>
            <person name="Williams K.H."/>
            <person name="Hubbard S.S."/>
            <person name="Banfield J.F."/>
        </authorList>
    </citation>
    <scope>NUCLEOTIDE SEQUENCE [LARGE SCALE GENOMIC DNA]</scope>
</reference>
<dbReference type="Proteomes" id="UP000177943">
    <property type="component" value="Unassembled WGS sequence"/>
</dbReference>
<name>A0A1G2MVP6_9BACT</name>